<dbReference type="EMBL" id="RBNJ01004548">
    <property type="protein sequence ID" value="RUS29890.1"/>
    <property type="molecule type" value="Genomic_DNA"/>
</dbReference>
<sequence length="85" mass="9626">MAMVCARPDALDFQSYKDRMILPLRLYFRDIGPRCSNNLKASFIETGSTGVELGDLDQPRLSNVTARLKESHRDTDPEIMDLPPD</sequence>
<keyword evidence="2" id="KW-1185">Reference proteome</keyword>
<organism evidence="1 2">
    <name type="scientific">Jimgerdemannia flammicorona</name>
    <dbReference type="NCBI Taxonomy" id="994334"/>
    <lineage>
        <taxon>Eukaryota</taxon>
        <taxon>Fungi</taxon>
        <taxon>Fungi incertae sedis</taxon>
        <taxon>Mucoromycota</taxon>
        <taxon>Mucoromycotina</taxon>
        <taxon>Endogonomycetes</taxon>
        <taxon>Endogonales</taxon>
        <taxon>Endogonaceae</taxon>
        <taxon>Jimgerdemannia</taxon>
    </lineage>
</organism>
<reference evidence="1 2" key="1">
    <citation type="journal article" date="2018" name="New Phytol.">
        <title>Phylogenomics of Endogonaceae and evolution of mycorrhizas within Mucoromycota.</title>
        <authorList>
            <person name="Chang Y."/>
            <person name="Desiro A."/>
            <person name="Na H."/>
            <person name="Sandor L."/>
            <person name="Lipzen A."/>
            <person name="Clum A."/>
            <person name="Barry K."/>
            <person name="Grigoriev I.V."/>
            <person name="Martin F.M."/>
            <person name="Stajich J.E."/>
            <person name="Smith M.E."/>
            <person name="Bonito G."/>
            <person name="Spatafora J.W."/>
        </authorList>
    </citation>
    <scope>NUCLEOTIDE SEQUENCE [LARGE SCALE GENOMIC DNA]</scope>
    <source>
        <strain evidence="1 2">AD002</strain>
    </source>
</reference>
<proteinExistence type="predicted"/>
<comment type="caution">
    <text evidence="1">The sequence shown here is derived from an EMBL/GenBank/DDBJ whole genome shotgun (WGS) entry which is preliminary data.</text>
</comment>
<dbReference type="AlphaFoldDB" id="A0A433QJD4"/>
<evidence type="ECO:0000313" key="2">
    <source>
        <dbReference type="Proteomes" id="UP000274822"/>
    </source>
</evidence>
<protein>
    <submittedName>
        <fullName evidence="1">Uncharacterized protein</fullName>
    </submittedName>
</protein>
<name>A0A433QJD4_9FUNG</name>
<evidence type="ECO:0000313" key="1">
    <source>
        <dbReference type="EMBL" id="RUS29890.1"/>
    </source>
</evidence>
<gene>
    <name evidence="1" type="ORF">BC938DRAFT_480101</name>
</gene>
<accession>A0A433QJD4</accession>
<dbReference type="Proteomes" id="UP000274822">
    <property type="component" value="Unassembled WGS sequence"/>
</dbReference>
<feature type="non-terminal residue" evidence="1">
    <location>
        <position position="85"/>
    </location>
</feature>